<feature type="domain" description="KIB1-4 beta-propeller" evidence="1">
    <location>
        <begin position="2"/>
        <end position="137"/>
    </location>
</feature>
<dbReference type="Proteomes" id="UP001291623">
    <property type="component" value="Unassembled WGS sequence"/>
</dbReference>
<sequence>MAFAKPGDVAWSPLSCIRGHVDDAICYDGKFYAINTFGEVVIWDIAVSLLKKIAFTPSRDVDNLVYIFYIYKLDVCNEKWEEVKCLGDWSIFVGSNHSFSISCSSYPECESNCIYFTDDFSGAYYDAVHGYDMDIYNLQNGRVKHLLQENKSDFAFSLPLWITPILS</sequence>
<keyword evidence="3" id="KW-1185">Reference proteome</keyword>
<proteinExistence type="predicted"/>
<dbReference type="InterPro" id="IPR050942">
    <property type="entry name" value="F-box_BR-signaling"/>
</dbReference>
<gene>
    <name evidence="2" type="ORF">RND71_036647</name>
</gene>
<dbReference type="AlphaFoldDB" id="A0AAE1USY5"/>
<reference evidence="2" key="1">
    <citation type="submission" date="2023-12" db="EMBL/GenBank/DDBJ databases">
        <title>Genome assembly of Anisodus tanguticus.</title>
        <authorList>
            <person name="Wang Y.-J."/>
        </authorList>
    </citation>
    <scope>NUCLEOTIDE SEQUENCE</scope>
    <source>
        <strain evidence="2">KB-2021</strain>
        <tissue evidence="2">Leaf</tissue>
    </source>
</reference>
<name>A0AAE1USY5_9SOLA</name>
<comment type="caution">
    <text evidence="2">The sequence shown here is derived from an EMBL/GenBank/DDBJ whole genome shotgun (WGS) entry which is preliminary data.</text>
</comment>
<dbReference type="Pfam" id="PF03478">
    <property type="entry name" value="Beta-prop_KIB1-4"/>
    <property type="match status" value="1"/>
</dbReference>
<evidence type="ECO:0000313" key="2">
    <source>
        <dbReference type="EMBL" id="KAK4343553.1"/>
    </source>
</evidence>
<dbReference type="EMBL" id="JAVYJV010000020">
    <property type="protein sequence ID" value="KAK4343553.1"/>
    <property type="molecule type" value="Genomic_DNA"/>
</dbReference>
<evidence type="ECO:0000259" key="1">
    <source>
        <dbReference type="Pfam" id="PF03478"/>
    </source>
</evidence>
<dbReference type="InterPro" id="IPR005174">
    <property type="entry name" value="KIB1-4_b-propeller"/>
</dbReference>
<dbReference type="PANTHER" id="PTHR44259">
    <property type="entry name" value="OS07G0183000 PROTEIN-RELATED"/>
    <property type="match status" value="1"/>
</dbReference>
<evidence type="ECO:0000313" key="3">
    <source>
        <dbReference type="Proteomes" id="UP001291623"/>
    </source>
</evidence>
<accession>A0AAE1USY5</accession>
<organism evidence="2 3">
    <name type="scientific">Anisodus tanguticus</name>
    <dbReference type="NCBI Taxonomy" id="243964"/>
    <lineage>
        <taxon>Eukaryota</taxon>
        <taxon>Viridiplantae</taxon>
        <taxon>Streptophyta</taxon>
        <taxon>Embryophyta</taxon>
        <taxon>Tracheophyta</taxon>
        <taxon>Spermatophyta</taxon>
        <taxon>Magnoliopsida</taxon>
        <taxon>eudicotyledons</taxon>
        <taxon>Gunneridae</taxon>
        <taxon>Pentapetalae</taxon>
        <taxon>asterids</taxon>
        <taxon>lamiids</taxon>
        <taxon>Solanales</taxon>
        <taxon>Solanaceae</taxon>
        <taxon>Solanoideae</taxon>
        <taxon>Hyoscyameae</taxon>
        <taxon>Anisodus</taxon>
    </lineage>
</organism>
<dbReference type="PANTHER" id="PTHR44259:SF107">
    <property type="entry name" value="F-BOX PROTEIN SKIP23-LIKE"/>
    <property type="match status" value="1"/>
</dbReference>
<protein>
    <recommendedName>
        <fullName evidence="1">KIB1-4 beta-propeller domain-containing protein</fullName>
    </recommendedName>
</protein>